<organism evidence="8 9">
    <name type="scientific">Mycoplasmopsis alligatoris A21JP2</name>
    <dbReference type="NCBI Taxonomy" id="747682"/>
    <lineage>
        <taxon>Bacteria</taxon>
        <taxon>Bacillati</taxon>
        <taxon>Mycoplasmatota</taxon>
        <taxon>Mycoplasmoidales</taxon>
        <taxon>Metamycoplasmataceae</taxon>
        <taxon>Mycoplasmopsis</taxon>
    </lineage>
</organism>
<keyword evidence="4" id="KW-0949">S-adenosyl-L-methionine</keyword>
<dbReference type="Gene3D" id="3.40.50.150">
    <property type="entry name" value="Vaccinia Virus protein VP39"/>
    <property type="match status" value="1"/>
</dbReference>
<dbReference type="GO" id="GO:0009007">
    <property type="term" value="F:site-specific DNA-methyltransferase (adenine-specific) activity"/>
    <property type="evidence" value="ECO:0007669"/>
    <property type="project" value="UniProtKB-EC"/>
</dbReference>
<evidence type="ECO:0000256" key="6">
    <source>
        <dbReference type="ARBA" id="ARBA00047942"/>
    </source>
</evidence>
<dbReference type="Pfam" id="PF02384">
    <property type="entry name" value="N6_Mtase"/>
    <property type="match status" value="1"/>
</dbReference>
<keyword evidence="5" id="KW-0680">Restriction system</keyword>
<keyword evidence="2 8" id="KW-0489">Methyltransferase</keyword>
<proteinExistence type="predicted"/>
<evidence type="ECO:0000256" key="2">
    <source>
        <dbReference type="ARBA" id="ARBA00022603"/>
    </source>
</evidence>
<dbReference type="GO" id="GO:0008170">
    <property type="term" value="F:N-methyltransferase activity"/>
    <property type="evidence" value="ECO:0007669"/>
    <property type="project" value="InterPro"/>
</dbReference>
<dbReference type="InterPro" id="IPR029063">
    <property type="entry name" value="SAM-dependent_MTases_sf"/>
</dbReference>
<dbReference type="InterPro" id="IPR051537">
    <property type="entry name" value="DNA_Adenine_Mtase"/>
</dbReference>
<dbReference type="PANTHER" id="PTHR42933">
    <property type="entry name" value="SLR6095 PROTEIN"/>
    <property type="match status" value="1"/>
</dbReference>
<evidence type="ECO:0000256" key="3">
    <source>
        <dbReference type="ARBA" id="ARBA00022679"/>
    </source>
</evidence>
<evidence type="ECO:0000256" key="1">
    <source>
        <dbReference type="ARBA" id="ARBA00011900"/>
    </source>
</evidence>
<dbReference type="PRINTS" id="PR00507">
    <property type="entry name" value="N12N6MTFRASE"/>
</dbReference>
<gene>
    <name evidence="8" type="ORF">MALL_0080</name>
</gene>
<evidence type="ECO:0000313" key="9">
    <source>
        <dbReference type="Proteomes" id="UP000004757"/>
    </source>
</evidence>
<dbReference type="Proteomes" id="UP000004757">
    <property type="component" value="Unassembled WGS sequence"/>
</dbReference>
<dbReference type="STRING" id="747682.MALL_0080"/>
<dbReference type="PANTHER" id="PTHR42933:SF1">
    <property type="entry name" value="SITE-SPECIFIC DNA-METHYLTRANSFERASE (ADENINE-SPECIFIC)"/>
    <property type="match status" value="1"/>
</dbReference>
<feature type="domain" description="DNA methylase adenine-specific" evidence="7">
    <location>
        <begin position="3"/>
        <end position="192"/>
    </location>
</feature>
<name>D4XVA3_9BACT</name>
<dbReference type="InterPro" id="IPR002052">
    <property type="entry name" value="DNA_methylase_N6_adenine_CS"/>
</dbReference>
<dbReference type="EMBL" id="ADNC01000006">
    <property type="protein sequence ID" value="EFF41734.1"/>
    <property type="molecule type" value="Genomic_DNA"/>
</dbReference>
<keyword evidence="9" id="KW-1185">Reference proteome</keyword>
<dbReference type="NCBIfam" id="TIGR00497">
    <property type="entry name" value="hsdM"/>
    <property type="match status" value="1"/>
</dbReference>
<keyword evidence="3" id="KW-0808">Transferase</keyword>
<dbReference type="AlphaFoldDB" id="D4XVA3"/>
<comment type="catalytic activity">
    <reaction evidence="6">
        <text>a 2'-deoxyadenosine in DNA + S-adenosyl-L-methionine = an N(6)-methyl-2'-deoxyadenosine in DNA + S-adenosyl-L-homocysteine + H(+)</text>
        <dbReference type="Rhea" id="RHEA:15197"/>
        <dbReference type="Rhea" id="RHEA-COMP:12418"/>
        <dbReference type="Rhea" id="RHEA-COMP:12419"/>
        <dbReference type="ChEBI" id="CHEBI:15378"/>
        <dbReference type="ChEBI" id="CHEBI:57856"/>
        <dbReference type="ChEBI" id="CHEBI:59789"/>
        <dbReference type="ChEBI" id="CHEBI:90615"/>
        <dbReference type="ChEBI" id="CHEBI:90616"/>
        <dbReference type="EC" id="2.1.1.72"/>
    </reaction>
</comment>
<dbReference type="GO" id="GO:0003677">
    <property type="term" value="F:DNA binding"/>
    <property type="evidence" value="ECO:0007669"/>
    <property type="project" value="InterPro"/>
</dbReference>
<evidence type="ECO:0000256" key="5">
    <source>
        <dbReference type="ARBA" id="ARBA00022747"/>
    </source>
</evidence>
<protein>
    <recommendedName>
        <fullName evidence="1">site-specific DNA-methyltransferase (adenine-specific)</fullName>
        <ecNumber evidence="1">2.1.1.72</ecNumber>
    </recommendedName>
</protein>
<dbReference type="InterPro" id="IPR003356">
    <property type="entry name" value="DNA_methylase_A-5"/>
</dbReference>
<evidence type="ECO:0000259" key="7">
    <source>
        <dbReference type="Pfam" id="PF02384"/>
    </source>
</evidence>
<sequence length="229" mass="26378">MHENFKPFDIIVSNPPYSTKWEGKNNPLNANDERFSVTTLAPNSKADMAFVMHMINHLSSSGSAAIVEFPGVLYRCGAEKDIREYLVKENLIDTIVKLPNNLFFGTSIYTCILLLRKNKNEQGIFFVDASKEFIKNGKKNKLSKQNLEKIIEIIRYKKEIEDFSILIDHETIANKNFKLSVNSYLNFNDEEEEIDIEELNIKLNTSVKKINILREKINQIIIDLEGSDE</sequence>
<dbReference type="eggNOG" id="COG0286">
    <property type="taxonomic scope" value="Bacteria"/>
</dbReference>
<reference evidence="8 9" key="1">
    <citation type="submission" date="2010-03" db="EMBL/GenBank/DDBJ databases">
        <authorList>
            <person name="Glass J.I."/>
            <person name="Benders G.A."/>
            <person name="Durkin A.S."/>
            <person name="Farmerie W.G."/>
            <person name="Hlavinka K."/>
            <person name="Hostetler J."/>
            <person name="Jackson J."/>
            <person name="May M.A."/>
            <person name="Miller R.H."/>
            <person name="Paralanov V."/>
            <person name="Radune D."/>
            <person name="Szczypinski B."/>
            <person name="Brown D.R."/>
        </authorList>
    </citation>
    <scope>NUCLEOTIDE SEQUENCE [LARGE SCALE GENOMIC DNA]</scope>
    <source>
        <strain evidence="8 9">A21JP2</strain>
    </source>
</reference>
<dbReference type="EC" id="2.1.1.72" evidence="1"/>
<evidence type="ECO:0000313" key="8">
    <source>
        <dbReference type="EMBL" id="EFF41734.1"/>
    </source>
</evidence>
<evidence type="ECO:0000256" key="4">
    <source>
        <dbReference type="ARBA" id="ARBA00022691"/>
    </source>
</evidence>
<dbReference type="SUPFAM" id="SSF53335">
    <property type="entry name" value="S-adenosyl-L-methionine-dependent methyltransferases"/>
    <property type="match status" value="1"/>
</dbReference>
<dbReference type="PROSITE" id="PS00092">
    <property type="entry name" value="N6_MTASE"/>
    <property type="match status" value="1"/>
</dbReference>
<accession>D4XVA3</accession>
<dbReference type="InterPro" id="IPR004546">
    <property type="entry name" value="Restrct_endonuc_T1M"/>
</dbReference>
<dbReference type="GO" id="GO:0009307">
    <property type="term" value="P:DNA restriction-modification system"/>
    <property type="evidence" value="ECO:0007669"/>
    <property type="project" value="UniProtKB-KW"/>
</dbReference>
<dbReference type="GO" id="GO:0032259">
    <property type="term" value="P:methylation"/>
    <property type="evidence" value="ECO:0007669"/>
    <property type="project" value="UniProtKB-KW"/>
</dbReference>
<comment type="caution">
    <text evidence="8">The sequence shown here is derived from an EMBL/GenBank/DDBJ whole genome shotgun (WGS) entry which is preliminary data.</text>
</comment>